<dbReference type="Proteomes" id="UP000006038">
    <property type="component" value="Unassembled WGS sequence"/>
</dbReference>
<sequence length="72" mass="8353">RHRRRPDRRRVEGGAQARPHAGVTVLARFSGRRRKLTIESARLFRSRAVGFGVPRGNQMYERKKKHFVSGLN</sequence>
<evidence type="ECO:0000313" key="2">
    <source>
        <dbReference type="Proteomes" id="UP000006038"/>
    </source>
</evidence>
<dbReference type="Gramene" id="OB02G15240.1">
    <property type="protein sequence ID" value="OB02G15240.1"/>
    <property type="gene ID" value="OB02G15240"/>
</dbReference>
<protein>
    <submittedName>
        <fullName evidence="1">Uncharacterized protein</fullName>
    </submittedName>
</protein>
<name>J3LA57_ORYBR</name>
<evidence type="ECO:0000313" key="1">
    <source>
        <dbReference type="EnsemblPlants" id="OB02G15240.1"/>
    </source>
</evidence>
<dbReference type="HOGENOM" id="CLU_2729757_0_0_1"/>
<reference evidence="1" key="1">
    <citation type="submission" date="2013-04" db="UniProtKB">
        <authorList>
            <consortium name="EnsemblPlants"/>
        </authorList>
    </citation>
    <scope>IDENTIFICATION</scope>
</reference>
<dbReference type="AlphaFoldDB" id="J3LA57"/>
<proteinExistence type="predicted"/>
<dbReference type="EnsemblPlants" id="OB02G15240.1">
    <property type="protein sequence ID" value="OB02G15240.1"/>
    <property type="gene ID" value="OB02G15240"/>
</dbReference>
<keyword evidence="2" id="KW-1185">Reference proteome</keyword>
<accession>J3LA57</accession>
<organism evidence="1">
    <name type="scientific">Oryza brachyantha</name>
    <name type="common">malo sina</name>
    <dbReference type="NCBI Taxonomy" id="4533"/>
    <lineage>
        <taxon>Eukaryota</taxon>
        <taxon>Viridiplantae</taxon>
        <taxon>Streptophyta</taxon>
        <taxon>Embryophyta</taxon>
        <taxon>Tracheophyta</taxon>
        <taxon>Spermatophyta</taxon>
        <taxon>Magnoliopsida</taxon>
        <taxon>Liliopsida</taxon>
        <taxon>Poales</taxon>
        <taxon>Poaceae</taxon>
        <taxon>BOP clade</taxon>
        <taxon>Oryzoideae</taxon>
        <taxon>Oryzeae</taxon>
        <taxon>Oryzinae</taxon>
        <taxon>Oryza</taxon>
    </lineage>
</organism>